<organism evidence="1 2">
    <name type="scientific">Gigaspora margarita</name>
    <dbReference type="NCBI Taxonomy" id="4874"/>
    <lineage>
        <taxon>Eukaryota</taxon>
        <taxon>Fungi</taxon>
        <taxon>Fungi incertae sedis</taxon>
        <taxon>Mucoromycota</taxon>
        <taxon>Glomeromycotina</taxon>
        <taxon>Glomeromycetes</taxon>
        <taxon>Diversisporales</taxon>
        <taxon>Gigasporaceae</taxon>
        <taxon>Gigaspora</taxon>
    </lineage>
</organism>
<gene>
    <name evidence="1" type="ORF">GMARGA_LOCUS19909</name>
</gene>
<keyword evidence="2" id="KW-1185">Reference proteome</keyword>
<dbReference type="PANTHER" id="PTHR34415">
    <property type="entry name" value="INTEGRASE CATALYTIC DOMAIN-CONTAINING PROTEIN"/>
    <property type="match status" value="1"/>
</dbReference>
<comment type="caution">
    <text evidence="1">The sequence shown here is derived from an EMBL/GenBank/DDBJ whole genome shotgun (WGS) entry which is preliminary data.</text>
</comment>
<dbReference type="PANTHER" id="PTHR34415:SF1">
    <property type="entry name" value="INTEGRASE CATALYTIC DOMAIN-CONTAINING PROTEIN"/>
    <property type="match status" value="1"/>
</dbReference>
<evidence type="ECO:0000313" key="2">
    <source>
        <dbReference type="Proteomes" id="UP000789901"/>
    </source>
</evidence>
<protein>
    <submittedName>
        <fullName evidence="1">25706_t:CDS:1</fullName>
    </submittedName>
</protein>
<evidence type="ECO:0000313" key="1">
    <source>
        <dbReference type="EMBL" id="CAG8782298.1"/>
    </source>
</evidence>
<reference evidence="1 2" key="1">
    <citation type="submission" date="2021-06" db="EMBL/GenBank/DDBJ databases">
        <authorList>
            <person name="Kallberg Y."/>
            <person name="Tangrot J."/>
            <person name="Rosling A."/>
        </authorList>
    </citation>
    <scope>NUCLEOTIDE SEQUENCE [LARGE SCALE GENOMIC DNA]</scope>
    <source>
        <strain evidence="1 2">120-4 pot B 10/14</strain>
    </source>
</reference>
<dbReference type="EMBL" id="CAJVQB010017001">
    <property type="protein sequence ID" value="CAG8782298.1"/>
    <property type="molecule type" value="Genomic_DNA"/>
</dbReference>
<feature type="non-terminal residue" evidence="1">
    <location>
        <position position="1"/>
    </location>
</feature>
<name>A0ABN7VMI8_GIGMA</name>
<sequence length="215" mass="24917">NNNSEEILDSDNINLNRLIEFDTCSKQACFDQIGYEQFLACQTAFESLDKKILPLPEQHLKEVSMPIVFLPTSYNYASVYSLMPSLQFMTPKSDLCDTCKMMKMDIQYTTQYEKKLELTKNFLAHLNRAQEEYDYYNINIVNTIEDSKHNQNIVGSQVLFKSFDSMAYIAYNLAQNVQIPNSLQQVGSLYFKNFRKVHLFGICNTGNFPQTQQTN</sequence>
<accession>A0ABN7VMI8</accession>
<dbReference type="Proteomes" id="UP000789901">
    <property type="component" value="Unassembled WGS sequence"/>
</dbReference>
<proteinExistence type="predicted"/>